<keyword evidence="6" id="KW-1185">Reference proteome</keyword>
<dbReference type="GO" id="GO:0030313">
    <property type="term" value="C:cell envelope"/>
    <property type="evidence" value="ECO:0007669"/>
    <property type="project" value="UniProtKB-SubCell"/>
</dbReference>
<dbReference type="AlphaFoldDB" id="A0A193LEQ4"/>
<dbReference type="KEGG" id="woc:BA177_07125"/>
<dbReference type="EMBL" id="CP016268">
    <property type="protein sequence ID" value="ANO51010.1"/>
    <property type="molecule type" value="Genomic_DNA"/>
</dbReference>
<proteinExistence type="inferred from homology"/>
<dbReference type="InterPro" id="IPR018313">
    <property type="entry name" value="SBP_3_CS"/>
</dbReference>
<accession>A0A193LEQ4</accession>
<keyword evidence="3" id="KW-0732">Signal</keyword>
<gene>
    <name evidence="5" type="ORF">BA177_07125</name>
</gene>
<evidence type="ECO:0000256" key="1">
    <source>
        <dbReference type="ARBA" id="ARBA00004196"/>
    </source>
</evidence>
<comment type="similarity">
    <text evidence="2">Belongs to the bacterial solute-binding protein 3 family.</text>
</comment>
<dbReference type="Proteomes" id="UP000092695">
    <property type="component" value="Chromosome"/>
</dbReference>
<dbReference type="RefSeq" id="WP_068614774.1">
    <property type="nucleotide sequence ID" value="NZ_CP016268.1"/>
</dbReference>
<dbReference type="PANTHER" id="PTHR35936:SF19">
    <property type="entry name" value="AMINO-ACID-BINDING PROTEIN YXEM-RELATED"/>
    <property type="match status" value="1"/>
</dbReference>
<dbReference type="STRING" id="1548547.BA177_07125"/>
<reference evidence="5 6" key="1">
    <citation type="submission" date="2016-06" db="EMBL/GenBank/DDBJ databases">
        <title>Complete genome sequence of a deep-branching marine Gamma Proteobacterium Woeseia oceani type strain XK5.</title>
        <authorList>
            <person name="Mu D."/>
            <person name="Du Z."/>
        </authorList>
    </citation>
    <scope>NUCLEOTIDE SEQUENCE [LARGE SCALE GENOMIC DNA]</scope>
    <source>
        <strain evidence="5 6">XK5</strain>
    </source>
</reference>
<comment type="subcellular location">
    <subcellularLocation>
        <location evidence="1">Cell envelope</location>
    </subcellularLocation>
</comment>
<dbReference type="InterPro" id="IPR001638">
    <property type="entry name" value="Solute-binding_3/MltF_N"/>
</dbReference>
<evidence type="ECO:0000256" key="2">
    <source>
        <dbReference type="ARBA" id="ARBA00010333"/>
    </source>
</evidence>
<dbReference type="Gene3D" id="3.40.190.10">
    <property type="entry name" value="Periplasmic binding protein-like II"/>
    <property type="match status" value="2"/>
</dbReference>
<feature type="domain" description="Solute-binding protein family 3/N-terminal" evidence="4">
    <location>
        <begin position="51"/>
        <end position="273"/>
    </location>
</feature>
<evidence type="ECO:0000313" key="6">
    <source>
        <dbReference type="Proteomes" id="UP000092695"/>
    </source>
</evidence>
<evidence type="ECO:0000259" key="4">
    <source>
        <dbReference type="Pfam" id="PF00497"/>
    </source>
</evidence>
<name>A0A193LEQ4_9GAMM</name>
<protein>
    <recommendedName>
        <fullName evidence="4">Solute-binding protein family 3/N-terminal domain-containing protein</fullName>
    </recommendedName>
</protein>
<sequence>MRASTATNVAWTVSAARAQAALVALLLVTTLMLAACTPPIEGAARDCHWRVAWDPYEPYSYSAGSDLPLGFDIDVVTEVAARVGCTVSFEEMAWGKILEALESGAADVTVGTGYKNDRAAWSWYSESYRKEVIGLLVRSGTVADFPGTTVDEVLASGLVFGKTVDDMYAAPLESAFARYPAQIKDRVTEAENLQRLLEQSIDGFLIEVNVAAALIARLDAANAVEFHRMKFDAGTYRLQMSKKTVTPERLADVNAALQALAQSGWLERGIEAYGIQGLVKE</sequence>
<evidence type="ECO:0000313" key="5">
    <source>
        <dbReference type="EMBL" id="ANO51010.1"/>
    </source>
</evidence>
<dbReference type="SUPFAM" id="SSF53850">
    <property type="entry name" value="Periplasmic binding protein-like II"/>
    <property type="match status" value="1"/>
</dbReference>
<dbReference type="Pfam" id="PF00497">
    <property type="entry name" value="SBP_bac_3"/>
    <property type="match status" value="1"/>
</dbReference>
<evidence type="ECO:0000256" key="3">
    <source>
        <dbReference type="ARBA" id="ARBA00022729"/>
    </source>
</evidence>
<dbReference type="PROSITE" id="PS01039">
    <property type="entry name" value="SBP_BACTERIAL_3"/>
    <property type="match status" value="1"/>
</dbReference>
<dbReference type="PANTHER" id="PTHR35936">
    <property type="entry name" value="MEMBRANE-BOUND LYTIC MUREIN TRANSGLYCOSYLASE F"/>
    <property type="match status" value="1"/>
</dbReference>
<organism evidence="5 6">
    <name type="scientific">Woeseia oceani</name>
    <dbReference type="NCBI Taxonomy" id="1548547"/>
    <lineage>
        <taxon>Bacteria</taxon>
        <taxon>Pseudomonadati</taxon>
        <taxon>Pseudomonadota</taxon>
        <taxon>Gammaproteobacteria</taxon>
        <taxon>Woeseiales</taxon>
        <taxon>Woeseiaceae</taxon>
        <taxon>Woeseia</taxon>
    </lineage>
</organism>